<sequence length="49" mass="5527">MAAFQAMILTRIECRCTFNGRTCMRGGLEALKVMRPAAESRDKPGNFIY</sequence>
<protein>
    <submittedName>
        <fullName evidence="1">Uncharacterized protein</fullName>
    </submittedName>
</protein>
<dbReference type="EMBL" id="JAQIZT010000006">
    <property type="protein sequence ID" value="KAJ6992984.1"/>
    <property type="molecule type" value="Genomic_DNA"/>
</dbReference>
<gene>
    <name evidence="1" type="ORF">NC653_016188</name>
</gene>
<evidence type="ECO:0000313" key="2">
    <source>
        <dbReference type="Proteomes" id="UP001164929"/>
    </source>
</evidence>
<proteinExistence type="predicted"/>
<dbReference type="Proteomes" id="UP001164929">
    <property type="component" value="Chromosome 6"/>
</dbReference>
<dbReference type="AlphaFoldDB" id="A0AAD6QMD4"/>
<accession>A0AAD6QMD4</accession>
<name>A0AAD6QMD4_9ROSI</name>
<keyword evidence="2" id="KW-1185">Reference proteome</keyword>
<organism evidence="1 2">
    <name type="scientific">Populus alba x Populus x berolinensis</name>
    <dbReference type="NCBI Taxonomy" id="444605"/>
    <lineage>
        <taxon>Eukaryota</taxon>
        <taxon>Viridiplantae</taxon>
        <taxon>Streptophyta</taxon>
        <taxon>Embryophyta</taxon>
        <taxon>Tracheophyta</taxon>
        <taxon>Spermatophyta</taxon>
        <taxon>Magnoliopsida</taxon>
        <taxon>eudicotyledons</taxon>
        <taxon>Gunneridae</taxon>
        <taxon>Pentapetalae</taxon>
        <taxon>rosids</taxon>
        <taxon>fabids</taxon>
        <taxon>Malpighiales</taxon>
        <taxon>Salicaceae</taxon>
        <taxon>Saliceae</taxon>
        <taxon>Populus</taxon>
    </lineage>
</organism>
<comment type="caution">
    <text evidence="1">The sequence shown here is derived from an EMBL/GenBank/DDBJ whole genome shotgun (WGS) entry which is preliminary data.</text>
</comment>
<reference evidence="1" key="1">
    <citation type="journal article" date="2023" name="Mol. Ecol. Resour.">
        <title>Chromosome-level genome assembly of a triploid poplar Populus alba 'Berolinensis'.</title>
        <authorList>
            <person name="Chen S."/>
            <person name="Yu Y."/>
            <person name="Wang X."/>
            <person name="Wang S."/>
            <person name="Zhang T."/>
            <person name="Zhou Y."/>
            <person name="He R."/>
            <person name="Meng N."/>
            <person name="Wang Y."/>
            <person name="Liu W."/>
            <person name="Liu Z."/>
            <person name="Liu J."/>
            <person name="Guo Q."/>
            <person name="Huang H."/>
            <person name="Sederoff R.R."/>
            <person name="Wang G."/>
            <person name="Qu G."/>
            <person name="Chen S."/>
        </authorList>
    </citation>
    <scope>NUCLEOTIDE SEQUENCE</scope>
    <source>
        <strain evidence="1">SC-2020</strain>
    </source>
</reference>
<evidence type="ECO:0000313" key="1">
    <source>
        <dbReference type="EMBL" id="KAJ6992984.1"/>
    </source>
</evidence>